<keyword evidence="2" id="KW-1185">Reference proteome</keyword>
<evidence type="ECO:0000313" key="2">
    <source>
        <dbReference type="Proteomes" id="UP000510643"/>
    </source>
</evidence>
<dbReference type="RefSeq" id="WP_180906488.1">
    <property type="nucleotide sequence ID" value="NZ_CP040908.1"/>
</dbReference>
<evidence type="ECO:0000313" key="1">
    <source>
        <dbReference type="EMBL" id="QLL57789.1"/>
    </source>
</evidence>
<organism evidence="1 2">
    <name type="scientific">Empedobacter falsenii</name>
    <dbReference type="NCBI Taxonomy" id="343874"/>
    <lineage>
        <taxon>Bacteria</taxon>
        <taxon>Pseudomonadati</taxon>
        <taxon>Bacteroidota</taxon>
        <taxon>Flavobacteriia</taxon>
        <taxon>Flavobacteriales</taxon>
        <taxon>Weeksellaceae</taxon>
        <taxon>Empedobacter</taxon>
    </lineage>
</organism>
<dbReference type="EMBL" id="CP040908">
    <property type="protein sequence ID" value="QLL57789.1"/>
    <property type="molecule type" value="Genomic_DNA"/>
</dbReference>
<dbReference type="AlphaFoldDB" id="A0A7H9DSS6"/>
<dbReference type="GeneID" id="78401142"/>
<protein>
    <submittedName>
        <fullName evidence="1">Uncharacterized protein</fullName>
    </submittedName>
</protein>
<dbReference type="KEGG" id="efal:FH779_06720"/>
<name>A0A7H9DSS6_9FLAO</name>
<gene>
    <name evidence="1" type="ORF">FH779_06720</name>
</gene>
<accession>A0A7H9DSS6</accession>
<proteinExistence type="predicted"/>
<reference evidence="1 2" key="1">
    <citation type="submission" date="2019-06" db="EMBL/GenBank/DDBJ databases">
        <title>Emergence of pandrug resistant Empedobacter falsenii in China.</title>
        <authorList>
            <person name="Dong N."/>
            <person name="Chen S."/>
            <person name="Zhang R."/>
        </authorList>
    </citation>
    <scope>NUCLEOTIDE SEQUENCE [LARGE SCALE GENOMIC DNA]</scope>
    <source>
        <strain evidence="1 2">1681-1</strain>
    </source>
</reference>
<sequence>MRNPERITPIIKKIEKLWLENPDFRFGQLIMAITNTNEHNPILFNMEELELLKKLEKFEKIKDTK</sequence>
<dbReference type="Proteomes" id="UP000510643">
    <property type="component" value="Chromosome"/>
</dbReference>